<dbReference type="EMBL" id="CM004400">
    <property type="protein sequence ID" value="KAG8638766.1"/>
    <property type="molecule type" value="Genomic_DNA"/>
</dbReference>
<reference evidence="2" key="1">
    <citation type="journal article" date="2016" name="Nat. Biotechnol.">
        <title>Sequencing wild and cultivated cassava and related species reveals extensive interspecific hybridization and genetic diversity.</title>
        <authorList>
            <person name="Bredeson J.V."/>
            <person name="Lyons J.B."/>
            <person name="Prochnik S.E."/>
            <person name="Wu G.A."/>
            <person name="Ha C.M."/>
            <person name="Edsinger-Gonzales E."/>
            <person name="Grimwood J."/>
            <person name="Schmutz J."/>
            <person name="Rabbi I.Y."/>
            <person name="Egesi C."/>
            <person name="Nauluvula P."/>
            <person name="Lebot V."/>
            <person name="Ndunguru J."/>
            <person name="Mkamilo G."/>
            <person name="Bart R.S."/>
            <person name="Setter T.L."/>
            <person name="Gleadow R.M."/>
            <person name="Kulakow P."/>
            <person name="Ferguson M.E."/>
            <person name="Rounsley S."/>
            <person name="Rokhsar D.S."/>
        </authorList>
    </citation>
    <scope>NUCLEOTIDE SEQUENCE [LARGE SCALE GENOMIC DNA]</scope>
    <source>
        <strain evidence="2">cv. AM560-2</strain>
    </source>
</reference>
<gene>
    <name evidence="1" type="ORF">MANES_14G060550v8</name>
</gene>
<evidence type="ECO:0000313" key="1">
    <source>
        <dbReference type="EMBL" id="KAG8638766.1"/>
    </source>
</evidence>
<sequence length="127" mass="14405">MLPSFNMDGRQHPKWQNEDGHRKMVSALPQFPPNFHFPFPTEPINPDVPTNPKQPKTRTKCLPTSSKLAAILDPTITENLIESAAVLLPSYHHGLRTVHFDINDDPNSLAYNDIIRAFTIKQFPPKP</sequence>
<name>A0ACB7GFT3_MANES</name>
<comment type="caution">
    <text evidence="1">The sequence shown here is derived from an EMBL/GenBank/DDBJ whole genome shotgun (WGS) entry which is preliminary data.</text>
</comment>
<dbReference type="Proteomes" id="UP000091857">
    <property type="component" value="Chromosome 14"/>
</dbReference>
<proteinExistence type="predicted"/>
<protein>
    <submittedName>
        <fullName evidence="1">Uncharacterized protein</fullName>
    </submittedName>
</protein>
<organism evidence="1 2">
    <name type="scientific">Manihot esculenta</name>
    <name type="common">Cassava</name>
    <name type="synonym">Jatropha manihot</name>
    <dbReference type="NCBI Taxonomy" id="3983"/>
    <lineage>
        <taxon>Eukaryota</taxon>
        <taxon>Viridiplantae</taxon>
        <taxon>Streptophyta</taxon>
        <taxon>Embryophyta</taxon>
        <taxon>Tracheophyta</taxon>
        <taxon>Spermatophyta</taxon>
        <taxon>Magnoliopsida</taxon>
        <taxon>eudicotyledons</taxon>
        <taxon>Gunneridae</taxon>
        <taxon>Pentapetalae</taxon>
        <taxon>rosids</taxon>
        <taxon>fabids</taxon>
        <taxon>Malpighiales</taxon>
        <taxon>Euphorbiaceae</taxon>
        <taxon>Crotonoideae</taxon>
        <taxon>Manihoteae</taxon>
        <taxon>Manihot</taxon>
    </lineage>
</organism>
<evidence type="ECO:0000313" key="2">
    <source>
        <dbReference type="Proteomes" id="UP000091857"/>
    </source>
</evidence>
<accession>A0ACB7GFT3</accession>
<keyword evidence="2" id="KW-1185">Reference proteome</keyword>